<dbReference type="InterPro" id="IPR020560">
    <property type="entry name" value="PRibGlycinamide_synth_C-dom"/>
</dbReference>
<keyword evidence="5 12" id="KW-0547">Nucleotide-binding</keyword>
<dbReference type="PANTHER" id="PTHR43472:SF1">
    <property type="entry name" value="PHOSPHORIBOSYLAMINE--GLYCINE LIGASE, CHLOROPLASTIC"/>
    <property type="match status" value="1"/>
</dbReference>
<name>A0AAV2ARZ9_9ARAC</name>
<evidence type="ECO:0000259" key="13">
    <source>
        <dbReference type="PROSITE" id="PS50975"/>
    </source>
</evidence>
<keyword evidence="7 12" id="KW-0067">ATP-binding</keyword>
<dbReference type="Pfam" id="PF01071">
    <property type="entry name" value="GARS_A"/>
    <property type="match status" value="1"/>
</dbReference>
<dbReference type="Gene3D" id="3.30.470.20">
    <property type="entry name" value="ATP-grasp fold, B domain"/>
    <property type="match status" value="1"/>
</dbReference>
<dbReference type="Proteomes" id="UP001497382">
    <property type="component" value="Unassembled WGS sequence"/>
</dbReference>
<dbReference type="Gene3D" id="3.90.600.10">
    <property type="entry name" value="Phosphoribosylglycinamide synthetase, C-terminal domain"/>
    <property type="match status" value="1"/>
</dbReference>
<organism evidence="14 15">
    <name type="scientific">Larinioides sclopetarius</name>
    <dbReference type="NCBI Taxonomy" id="280406"/>
    <lineage>
        <taxon>Eukaryota</taxon>
        <taxon>Metazoa</taxon>
        <taxon>Ecdysozoa</taxon>
        <taxon>Arthropoda</taxon>
        <taxon>Chelicerata</taxon>
        <taxon>Arachnida</taxon>
        <taxon>Araneae</taxon>
        <taxon>Araneomorphae</taxon>
        <taxon>Entelegynae</taxon>
        <taxon>Araneoidea</taxon>
        <taxon>Araneidae</taxon>
        <taxon>Larinioides</taxon>
    </lineage>
</organism>
<evidence type="ECO:0000256" key="1">
    <source>
        <dbReference type="ARBA" id="ARBA00005174"/>
    </source>
</evidence>
<evidence type="ECO:0000256" key="5">
    <source>
        <dbReference type="ARBA" id="ARBA00022741"/>
    </source>
</evidence>
<dbReference type="InterPro" id="IPR011761">
    <property type="entry name" value="ATP-grasp"/>
</dbReference>
<dbReference type="InterPro" id="IPR037123">
    <property type="entry name" value="PRibGlycinamide_synth_C_sf"/>
</dbReference>
<evidence type="ECO:0000256" key="12">
    <source>
        <dbReference type="PROSITE-ProRule" id="PRU00409"/>
    </source>
</evidence>
<dbReference type="GO" id="GO:0005524">
    <property type="term" value="F:ATP binding"/>
    <property type="evidence" value="ECO:0007669"/>
    <property type="project" value="UniProtKB-UniRule"/>
</dbReference>
<keyword evidence="4" id="KW-0479">Metal-binding</keyword>
<sequence>MPSAQDQKRLLDGDEGPNTGGMGAYCRCPLVSDADLKFIHEKILQRAIDGMKKENFPYVGVLYAGLMLSKDGPKVLEFNCRFLDPETQVILPLLVTDLYSIMTACVNGELAKVPVTWNEKQHAVDVVLTCGGYPGSYENGKLIKGYEKLTNDCFVVFHAGTSSKSGSVLTSGGRVLTVVAVCDSLKEAAAKAIQSGERIHFEGAFFR</sequence>
<keyword evidence="3" id="KW-0436">Ligase</keyword>
<keyword evidence="6" id="KW-0658">Purine biosynthesis</keyword>
<dbReference type="PANTHER" id="PTHR43472">
    <property type="entry name" value="PHOSPHORIBOSYLAMINE--GLYCINE LIGASE"/>
    <property type="match status" value="1"/>
</dbReference>
<evidence type="ECO:0000256" key="10">
    <source>
        <dbReference type="ARBA" id="ARBA00042242"/>
    </source>
</evidence>
<dbReference type="AlphaFoldDB" id="A0AAV2ARZ9"/>
<dbReference type="GO" id="GO:0004637">
    <property type="term" value="F:phosphoribosylamine-glycine ligase activity"/>
    <property type="evidence" value="ECO:0007669"/>
    <property type="project" value="UniProtKB-EC"/>
</dbReference>
<evidence type="ECO:0000313" key="14">
    <source>
        <dbReference type="EMBL" id="CAL1286771.1"/>
    </source>
</evidence>
<dbReference type="InterPro" id="IPR020561">
    <property type="entry name" value="PRibGlycinamid_synth_ATP-grasp"/>
</dbReference>
<proteinExistence type="inferred from homology"/>
<dbReference type="PROSITE" id="PS50975">
    <property type="entry name" value="ATP_GRASP"/>
    <property type="match status" value="1"/>
</dbReference>
<dbReference type="InterPro" id="IPR000115">
    <property type="entry name" value="PRibGlycinamide_synth"/>
</dbReference>
<dbReference type="GO" id="GO:0009113">
    <property type="term" value="P:purine nucleobase biosynthetic process"/>
    <property type="evidence" value="ECO:0007669"/>
    <property type="project" value="InterPro"/>
</dbReference>
<dbReference type="SUPFAM" id="SSF51246">
    <property type="entry name" value="Rudiment single hybrid motif"/>
    <property type="match status" value="1"/>
</dbReference>
<dbReference type="InterPro" id="IPR011054">
    <property type="entry name" value="Rudment_hybrid_motif"/>
</dbReference>
<evidence type="ECO:0000256" key="11">
    <source>
        <dbReference type="ARBA" id="ARBA00042864"/>
    </source>
</evidence>
<dbReference type="EMBL" id="CAXIEN010000208">
    <property type="protein sequence ID" value="CAL1286771.1"/>
    <property type="molecule type" value="Genomic_DNA"/>
</dbReference>
<evidence type="ECO:0000256" key="3">
    <source>
        <dbReference type="ARBA" id="ARBA00022598"/>
    </source>
</evidence>
<protein>
    <recommendedName>
        <fullName evidence="2">phosphoribosylamine--glycine ligase</fullName>
        <ecNumber evidence="2">6.3.4.13</ecNumber>
    </recommendedName>
    <alternativeName>
        <fullName evidence="10">Glycinamide ribonucleotide synthetase</fullName>
    </alternativeName>
    <alternativeName>
        <fullName evidence="11">Phosphoribosylglycinamide synthetase</fullName>
    </alternativeName>
</protein>
<dbReference type="Pfam" id="PF02843">
    <property type="entry name" value="GARS_C"/>
    <property type="match status" value="1"/>
</dbReference>
<evidence type="ECO:0000256" key="2">
    <source>
        <dbReference type="ARBA" id="ARBA00013255"/>
    </source>
</evidence>
<dbReference type="SUPFAM" id="SSF56059">
    <property type="entry name" value="Glutathione synthetase ATP-binding domain-like"/>
    <property type="match status" value="1"/>
</dbReference>
<evidence type="ECO:0000256" key="6">
    <source>
        <dbReference type="ARBA" id="ARBA00022755"/>
    </source>
</evidence>
<comment type="pathway">
    <text evidence="1">Purine metabolism; IMP biosynthesis via de novo pathway; N(1)-(5-phospho-D-ribosyl)glycinamide from 5-phospho-alpha-D-ribose 1-diphosphate: step 2/2.</text>
</comment>
<reference evidence="14 15" key="1">
    <citation type="submission" date="2024-04" db="EMBL/GenBank/DDBJ databases">
        <authorList>
            <person name="Rising A."/>
            <person name="Reimegard J."/>
            <person name="Sonavane S."/>
            <person name="Akerstrom W."/>
            <person name="Nylinder S."/>
            <person name="Hedman E."/>
            <person name="Kallberg Y."/>
        </authorList>
    </citation>
    <scope>NUCLEOTIDE SEQUENCE [LARGE SCALE GENOMIC DNA]</scope>
</reference>
<evidence type="ECO:0000256" key="4">
    <source>
        <dbReference type="ARBA" id="ARBA00022723"/>
    </source>
</evidence>
<comment type="caution">
    <text evidence="14">The sequence shown here is derived from an EMBL/GenBank/DDBJ whole genome shotgun (WGS) entry which is preliminary data.</text>
</comment>
<dbReference type="SMART" id="SM01209">
    <property type="entry name" value="GARS_A"/>
    <property type="match status" value="1"/>
</dbReference>
<dbReference type="GO" id="GO:0006164">
    <property type="term" value="P:purine nucleotide biosynthetic process"/>
    <property type="evidence" value="ECO:0007669"/>
    <property type="project" value="UniProtKB-KW"/>
</dbReference>
<evidence type="ECO:0000313" key="15">
    <source>
        <dbReference type="Proteomes" id="UP001497382"/>
    </source>
</evidence>
<evidence type="ECO:0000256" key="7">
    <source>
        <dbReference type="ARBA" id="ARBA00022840"/>
    </source>
</evidence>
<dbReference type="GO" id="GO:0046872">
    <property type="term" value="F:metal ion binding"/>
    <property type="evidence" value="ECO:0007669"/>
    <property type="project" value="UniProtKB-KW"/>
</dbReference>
<evidence type="ECO:0000256" key="9">
    <source>
        <dbReference type="ARBA" id="ARBA00038345"/>
    </source>
</evidence>
<keyword evidence="15" id="KW-1185">Reference proteome</keyword>
<dbReference type="SMART" id="SM01210">
    <property type="entry name" value="GARS_C"/>
    <property type="match status" value="1"/>
</dbReference>
<gene>
    <name evidence="14" type="ORF">LARSCL_LOCUS14428</name>
</gene>
<comment type="similarity">
    <text evidence="9">Belongs to the GARS family.</text>
</comment>
<dbReference type="FunFam" id="3.30.470.20:FF:000018">
    <property type="entry name" value="Trifunctional purine biosynthetic protein adenosine-3"/>
    <property type="match status" value="1"/>
</dbReference>
<accession>A0AAV2ARZ9</accession>
<feature type="domain" description="ATP-grasp" evidence="13">
    <location>
        <begin position="41"/>
        <end position="107"/>
    </location>
</feature>
<keyword evidence="8" id="KW-0464">Manganese</keyword>
<dbReference type="EC" id="6.3.4.13" evidence="2"/>
<evidence type="ECO:0000256" key="8">
    <source>
        <dbReference type="ARBA" id="ARBA00023211"/>
    </source>
</evidence>